<evidence type="ECO:0000313" key="6">
    <source>
        <dbReference type="EMBL" id="CCO49629.1"/>
    </source>
</evidence>
<dbReference type="Pfam" id="PF03466">
    <property type="entry name" value="LysR_substrate"/>
    <property type="match status" value="1"/>
</dbReference>
<dbReference type="RefSeq" id="WP_004401024.1">
    <property type="nucleotide sequence ID" value="NZ_LK391965.1"/>
</dbReference>
<dbReference type="GO" id="GO:0005829">
    <property type="term" value="C:cytosol"/>
    <property type="evidence" value="ECO:0007669"/>
    <property type="project" value="TreeGrafter"/>
</dbReference>
<reference evidence="6 7" key="1">
    <citation type="journal article" date="2013" name="ISME J.">
        <title>Comparative genomics of pathogenic lineages of Vibrio nigripulchritudo identifies virulence-associated traits.</title>
        <authorList>
            <person name="Goudenege D."/>
            <person name="Labreuche Y."/>
            <person name="Krin E."/>
            <person name="Ansquer D."/>
            <person name="Mangenot S."/>
            <person name="Calteau A."/>
            <person name="Medigue C."/>
            <person name="Mazel D."/>
            <person name="Polz M.F."/>
            <person name="Le Roux F."/>
        </authorList>
    </citation>
    <scope>NUCLEOTIDE SEQUENCE [LARGE SCALE GENOMIC DNA]</scope>
    <source>
        <strain evidence="6 7">SOn1</strain>
    </source>
</reference>
<evidence type="ECO:0000259" key="5">
    <source>
        <dbReference type="PROSITE" id="PS50931"/>
    </source>
</evidence>
<gene>
    <name evidence="6" type="ORF">VIBNISOn1_840034</name>
</gene>
<dbReference type="EMBL" id="CAOF01000180">
    <property type="protein sequence ID" value="CCO49629.1"/>
    <property type="molecule type" value="Genomic_DNA"/>
</dbReference>
<dbReference type="PANTHER" id="PTHR30419">
    <property type="entry name" value="HTH-TYPE TRANSCRIPTIONAL REGULATOR YBHD"/>
    <property type="match status" value="1"/>
</dbReference>
<feature type="domain" description="HTH lysR-type" evidence="5">
    <location>
        <begin position="1"/>
        <end position="58"/>
    </location>
</feature>
<name>A0AAV2VXZ0_9VIBR</name>
<organism evidence="6 7">
    <name type="scientific">Vibrio nigripulchritudo SOn1</name>
    <dbReference type="NCBI Taxonomy" id="1238450"/>
    <lineage>
        <taxon>Bacteria</taxon>
        <taxon>Pseudomonadati</taxon>
        <taxon>Pseudomonadota</taxon>
        <taxon>Gammaproteobacteria</taxon>
        <taxon>Vibrionales</taxon>
        <taxon>Vibrionaceae</taxon>
        <taxon>Vibrio</taxon>
    </lineage>
</organism>
<dbReference type="PROSITE" id="PS50931">
    <property type="entry name" value="HTH_LYSR"/>
    <property type="match status" value="1"/>
</dbReference>
<keyword evidence="4" id="KW-0804">Transcription</keyword>
<proteinExistence type="inferred from homology"/>
<dbReference type="InterPro" id="IPR036390">
    <property type="entry name" value="WH_DNA-bd_sf"/>
</dbReference>
<sequence length="291" mass="32714">MESKPLRYFVAVAETGNVTKAAAKLNIAQPALSIAIKKLEAELELSLFHRDERKLALTDEGRVLLPFAKGILQQLNDAKLAMEELKGLEKGEVRLGVPSMMGSYYFPEILMAFKASYPNLKLTIVEAGTQSVRKMLLNGELDIGVVINENVPDVLDVDPIFRSQMVAVVGEHHPLATKESISYQEFFEQELVMFKKGYFHRDFIDEICESNQLKAKFSFESNLLTMILKIVRQEFAVTALLELVTDNETGIKGIPFSEPVYLDLAMAWRKGGYLSLANRTFIEFVKQNSQG</sequence>
<evidence type="ECO:0000256" key="4">
    <source>
        <dbReference type="ARBA" id="ARBA00023163"/>
    </source>
</evidence>
<evidence type="ECO:0000256" key="3">
    <source>
        <dbReference type="ARBA" id="ARBA00023125"/>
    </source>
</evidence>
<dbReference type="InterPro" id="IPR036388">
    <property type="entry name" value="WH-like_DNA-bd_sf"/>
</dbReference>
<evidence type="ECO:0000313" key="7">
    <source>
        <dbReference type="Proteomes" id="UP000018211"/>
    </source>
</evidence>
<dbReference type="GO" id="GO:0003700">
    <property type="term" value="F:DNA-binding transcription factor activity"/>
    <property type="evidence" value="ECO:0007669"/>
    <property type="project" value="InterPro"/>
</dbReference>
<keyword evidence="3" id="KW-0238">DNA-binding</keyword>
<accession>A0AAV2VXZ0</accession>
<dbReference type="FunFam" id="1.10.10.10:FF:000001">
    <property type="entry name" value="LysR family transcriptional regulator"/>
    <property type="match status" value="1"/>
</dbReference>
<dbReference type="AlphaFoldDB" id="A0AAV2VXZ0"/>
<evidence type="ECO:0000256" key="2">
    <source>
        <dbReference type="ARBA" id="ARBA00023015"/>
    </source>
</evidence>
<dbReference type="Gene3D" id="1.10.10.10">
    <property type="entry name" value="Winged helix-like DNA-binding domain superfamily/Winged helix DNA-binding domain"/>
    <property type="match status" value="1"/>
</dbReference>
<dbReference type="PRINTS" id="PR00039">
    <property type="entry name" value="HTHLYSR"/>
</dbReference>
<dbReference type="Pfam" id="PF00126">
    <property type="entry name" value="HTH_1"/>
    <property type="match status" value="1"/>
</dbReference>
<keyword evidence="2" id="KW-0805">Transcription regulation</keyword>
<dbReference type="InterPro" id="IPR050950">
    <property type="entry name" value="HTH-type_LysR_regulators"/>
</dbReference>
<dbReference type="Gene3D" id="3.40.190.290">
    <property type="match status" value="1"/>
</dbReference>
<dbReference type="InterPro" id="IPR000847">
    <property type="entry name" value="LysR_HTH_N"/>
</dbReference>
<dbReference type="Proteomes" id="UP000018211">
    <property type="component" value="Unassembled WGS sequence"/>
</dbReference>
<comment type="similarity">
    <text evidence="1">Belongs to the LysR transcriptional regulatory family.</text>
</comment>
<comment type="caution">
    <text evidence="6">The sequence shown here is derived from an EMBL/GenBank/DDBJ whole genome shotgun (WGS) entry which is preliminary data.</text>
</comment>
<dbReference type="SUPFAM" id="SSF53850">
    <property type="entry name" value="Periplasmic binding protein-like II"/>
    <property type="match status" value="1"/>
</dbReference>
<dbReference type="PANTHER" id="PTHR30419:SF30">
    <property type="entry name" value="LYSR FAMILY TRANSCRIPTIONAL REGULATOR"/>
    <property type="match status" value="1"/>
</dbReference>
<evidence type="ECO:0000256" key="1">
    <source>
        <dbReference type="ARBA" id="ARBA00009437"/>
    </source>
</evidence>
<dbReference type="SUPFAM" id="SSF46785">
    <property type="entry name" value="Winged helix' DNA-binding domain"/>
    <property type="match status" value="1"/>
</dbReference>
<dbReference type="GO" id="GO:0003677">
    <property type="term" value="F:DNA binding"/>
    <property type="evidence" value="ECO:0007669"/>
    <property type="project" value="UniProtKB-KW"/>
</dbReference>
<protein>
    <submittedName>
        <fullName evidence="6">Transcriptional regulator LysR family</fullName>
    </submittedName>
</protein>
<dbReference type="CDD" id="cd05466">
    <property type="entry name" value="PBP2_LTTR_substrate"/>
    <property type="match status" value="1"/>
</dbReference>
<dbReference type="InterPro" id="IPR005119">
    <property type="entry name" value="LysR_subst-bd"/>
</dbReference>